<comment type="caution">
    <text evidence="9">The sequence shown here is derived from an EMBL/GenBank/DDBJ whole genome shotgun (WGS) entry which is preliminary data.</text>
</comment>
<keyword evidence="4" id="KW-0677">Repeat</keyword>
<dbReference type="SUPFAM" id="SSF50978">
    <property type="entry name" value="WD40 repeat-like"/>
    <property type="match status" value="1"/>
</dbReference>
<evidence type="ECO:0000256" key="1">
    <source>
        <dbReference type="ARBA" id="ARBA00002355"/>
    </source>
</evidence>
<dbReference type="PANTHER" id="PTHR18763">
    <property type="entry name" value="WD-REPEAT PROTEIN 18"/>
    <property type="match status" value="1"/>
</dbReference>
<comment type="similarity">
    <text evidence="2 6">Belongs to the WD repeat IPI3/WDR18 family.</text>
</comment>
<dbReference type="GO" id="GO:0006364">
    <property type="term" value="P:rRNA processing"/>
    <property type="evidence" value="ECO:0007669"/>
    <property type="project" value="UniProtKB-UniRule"/>
</dbReference>
<dbReference type="PROSITE" id="PS50082">
    <property type="entry name" value="WD_REPEATS_2"/>
    <property type="match status" value="2"/>
</dbReference>
<comment type="subunit">
    <text evidence="6">Component of the RIX1 complex, composed of IPI1, RIX1/IPI2 and IPI3 in a 1:2:2 stoichiometry. The complex interacts (via RIX1) with MDN1 (via its hexameric AAA ATPase ring) and the pre-60S ribosome particles.</text>
</comment>
<keyword evidence="6" id="KW-0539">Nucleus</keyword>
<dbReference type="AlphaFoldDB" id="A0AAV9V254"/>
<feature type="region of interest" description="Disordered" evidence="8">
    <location>
        <begin position="480"/>
        <end position="506"/>
    </location>
</feature>
<organism evidence="9 10">
    <name type="scientific">Orbilia brochopaga</name>
    <dbReference type="NCBI Taxonomy" id="3140254"/>
    <lineage>
        <taxon>Eukaryota</taxon>
        <taxon>Fungi</taxon>
        <taxon>Dikarya</taxon>
        <taxon>Ascomycota</taxon>
        <taxon>Pezizomycotina</taxon>
        <taxon>Orbiliomycetes</taxon>
        <taxon>Orbiliales</taxon>
        <taxon>Orbiliaceae</taxon>
        <taxon>Orbilia</taxon>
    </lineage>
</organism>
<feature type="compositionally biased region" description="Low complexity" evidence="8">
    <location>
        <begin position="577"/>
        <end position="594"/>
    </location>
</feature>
<evidence type="ECO:0000256" key="4">
    <source>
        <dbReference type="ARBA" id="ARBA00022737"/>
    </source>
</evidence>
<feature type="region of interest" description="Disordered" evidence="8">
    <location>
        <begin position="561"/>
        <end position="612"/>
    </location>
</feature>
<keyword evidence="6" id="KW-0698">rRNA processing</keyword>
<gene>
    <name evidence="9" type="primary">IPI3</name>
    <name evidence="9" type="ORF">TWF696_005331</name>
</gene>
<evidence type="ECO:0000313" key="9">
    <source>
        <dbReference type="EMBL" id="KAK6353363.1"/>
    </source>
</evidence>
<dbReference type="Proteomes" id="UP001375240">
    <property type="component" value="Unassembled WGS sequence"/>
</dbReference>
<evidence type="ECO:0000256" key="8">
    <source>
        <dbReference type="SAM" id="MobiDB-lite"/>
    </source>
</evidence>
<dbReference type="GO" id="GO:0005656">
    <property type="term" value="C:nuclear pre-replicative complex"/>
    <property type="evidence" value="ECO:0007669"/>
    <property type="project" value="TreeGrafter"/>
</dbReference>
<evidence type="ECO:0000256" key="3">
    <source>
        <dbReference type="ARBA" id="ARBA00022574"/>
    </source>
</evidence>
<evidence type="ECO:0000256" key="6">
    <source>
        <dbReference type="RuleBase" id="RU369067"/>
    </source>
</evidence>
<dbReference type="PROSITE" id="PS50294">
    <property type="entry name" value="WD_REPEATS_REGION"/>
    <property type="match status" value="1"/>
</dbReference>
<feature type="compositionally biased region" description="Basic and acidic residues" evidence="8">
    <location>
        <begin position="561"/>
        <end position="576"/>
    </location>
</feature>
<dbReference type="InterPro" id="IPR045227">
    <property type="entry name" value="WDR18/Ipi3/RID3"/>
</dbReference>
<dbReference type="PANTHER" id="PTHR18763:SF0">
    <property type="entry name" value="WD REPEAT-CONTAINING PROTEIN 18"/>
    <property type="match status" value="1"/>
</dbReference>
<dbReference type="EMBL" id="JAVHNQ010000003">
    <property type="protein sequence ID" value="KAK6353363.1"/>
    <property type="molecule type" value="Genomic_DNA"/>
</dbReference>
<keyword evidence="10" id="KW-1185">Reference proteome</keyword>
<dbReference type="GO" id="GO:0120330">
    <property type="term" value="C:rixosome complex"/>
    <property type="evidence" value="ECO:0007669"/>
    <property type="project" value="UniProtKB-UniRule"/>
</dbReference>
<name>A0AAV9V254_9PEZI</name>
<comment type="subcellular location">
    <subcellularLocation>
        <location evidence="6">Nucleus</location>
    </subcellularLocation>
</comment>
<dbReference type="GO" id="GO:0006261">
    <property type="term" value="P:DNA-templated DNA replication"/>
    <property type="evidence" value="ECO:0007669"/>
    <property type="project" value="TreeGrafter"/>
</dbReference>
<protein>
    <recommendedName>
        <fullName evidence="6">Pre-rRNA-processing protein IPI3</fullName>
    </recommendedName>
</protein>
<keyword evidence="7" id="KW-0175">Coiled coil</keyword>
<evidence type="ECO:0000256" key="5">
    <source>
        <dbReference type="PROSITE-ProRule" id="PRU00221"/>
    </source>
</evidence>
<feature type="coiled-coil region" evidence="7">
    <location>
        <begin position="518"/>
        <end position="545"/>
    </location>
</feature>
<feature type="repeat" description="WD" evidence="5">
    <location>
        <begin position="305"/>
        <end position="346"/>
    </location>
</feature>
<keyword evidence="3 5" id="KW-0853">WD repeat</keyword>
<dbReference type="InterPro" id="IPR015943">
    <property type="entry name" value="WD40/YVTN_repeat-like_dom_sf"/>
</dbReference>
<dbReference type="Pfam" id="PF00400">
    <property type="entry name" value="WD40"/>
    <property type="match status" value="2"/>
</dbReference>
<reference evidence="9 10" key="1">
    <citation type="submission" date="2019-10" db="EMBL/GenBank/DDBJ databases">
        <authorList>
            <person name="Palmer J.M."/>
        </authorList>
    </citation>
    <scope>NUCLEOTIDE SEQUENCE [LARGE SCALE GENOMIC DNA]</scope>
    <source>
        <strain evidence="9 10">TWF696</strain>
    </source>
</reference>
<dbReference type="Gene3D" id="2.130.10.10">
    <property type="entry name" value="YVTN repeat-like/Quinoprotein amine dehydrogenase"/>
    <property type="match status" value="3"/>
</dbReference>
<dbReference type="SMART" id="SM00320">
    <property type="entry name" value="WD40"/>
    <property type="match status" value="3"/>
</dbReference>
<feature type="repeat" description="WD" evidence="5">
    <location>
        <begin position="124"/>
        <end position="157"/>
    </location>
</feature>
<sequence>MGGLSEIVAVACNPPAAVGGSASPEATVTLHDIHTLTTAHVFKKSATPQNALAVSRTHVFAAQADKSVLNVYNRVKGGLEAIVPLPEVLSAVACSQDGGVVVMGTTTGRVTAWETSSGRYSSTALCHLQRISVICIDRTASFVLTASDDTTILVWSLPHLLTPANNQKSKPLRSLEYHRQPIVALACGKGRGPAAIAVSAARDRSCIVWNYQDGTMLRSVSVSGTPLSLALDPADRAFYVGLGDGGIQQVEFARVANRSVHIGTAGVGMVATSSDADRSYDSPLFRADERHVPIAAAGAGNKWSAEGQNSPITTIDVVFEGNYLVTGTESGAVNLWDVATGHLFRTLSTYKAAPISCVRMLPPIGFPVDTSSHTALHTVVLPRYHDTVKAASGGTIQVDTNHPPLTLQFRATIPTSSSSISAVGFPLDSASSANVDPFSAAADMAAIERGIAYFNSQSGLDSQTVAFTPTDMETDADAEMNAATSPDPSHTAEPAGGSGTTTGGMDILTAPRITLHAVSDDADRVAELEKELAAMKERYKRLSELHKQTWEEHAKWVMDVDKERAGGMSAEKDKAESSNSMDSPQPQQQDNNQMADEPAKRDADADEMQTGE</sequence>
<evidence type="ECO:0000313" key="10">
    <source>
        <dbReference type="Proteomes" id="UP001375240"/>
    </source>
</evidence>
<evidence type="ECO:0000256" key="7">
    <source>
        <dbReference type="SAM" id="Coils"/>
    </source>
</evidence>
<accession>A0AAV9V254</accession>
<dbReference type="InterPro" id="IPR001680">
    <property type="entry name" value="WD40_rpt"/>
</dbReference>
<comment type="function">
    <text evidence="1 6">Component of the RIX1 complex required for processing of ITS2 sequences from 35S pre-rRNA.</text>
</comment>
<proteinExistence type="inferred from homology"/>
<dbReference type="InterPro" id="IPR036322">
    <property type="entry name" value="WD40_repeat_dom_sf"/>
</dbReference>
<evidence type="ECO:0000256" key="2">
    <source>
        <dbReference type="ARBA" id="ARBA00010143"/>
    </source>
</evidence>